<dbReference type="Gene3D" id="3.20.20.140">
    <property type="entry name" value="Metal-dependent hydrolases"/>
    <property type="match status" value="1"/>
</dbReference>
<evidence type="ECO:0000313" key="1">
    <source>
        <dbReference type="EMBL" id="MPL70688.1"/>
    </source>
</evidence>
<proteinExistence type="predicted"/>
<dbReference type="AlphaFoldDB" id="A0A644TUM8"/>
<dbReference type="GO" id="GO:0070573">
    <property type="term" value="F:metallodipeptidase activity"/>
    <property type="evidence" value="ECO:0007669"/>
    <property type="project" value="InterPro"/>
</dbReference>
<name>A0A644TUM8_9ZZZZ</name>
<sequence>MVPILDMHADLFMDLTRRAELYRSNNGGKTPPPELETRHLQRMKAGGIVGAVITDCRMAGESSEPMHLEQFINTVQRELKQDNEAILHVLSAADLVHAIDTGVFAAIVGYEGLSPTKGNLDWIVRLYNEAGLRVAIITHNDDNDFGGGLKGIKGARNDSLALGLTEKGRQVVALMNQLGILIDMSHAGRATQADILTISKRPVMISHVLSKEIYDNGRNLSAEEARKIADAGGLIGCMTSPAALAPIKDRDNHTLSRYVAHLLSLISSAGIDHIGLGMHFCEYLYPPEVYPPVVGLEDASASQNIIQALLDAGLGPEAVEKIAWKNFLRLFKETVG</sequence>
<dbReference type="EMBL" id="VSSQ01000054">
    <property type="protein sequence ID" value="MPL70688.1"/>
    <property type="molecule type" value="Genomic_DNA"/>
</dbReference>
<dbReference type="InterPro" id="IPR008257">
    <property type="entry name" value="Pept_M19"/>
</dbReference>
<accession>A0A644TUM8</accession>
<gene>
    <name evidence="1" type="ORF">SDC9_16448</name>
</gene>
<dbReference type="PANTHER" id="PTHR10443">
    <property type="entry name" value="MICROSOMAL DIPEPTIDASE"/>
    <property type="match status" value="1"/>
</dbReference>
<comment type="caution">
    <text evidence="1">The sequence shown here is derived from an EMBL/GenBank/DDBJ whole genome shotgun (WGS) entry which is preliminary data.</text>
</comment>
<dbReference type="SUPFAM" id="SSF51556">
    <property type="entry name" value="Metallo-dependent hydrolases"/>
    <property type="match status" value="1"/>
</dbReference>
<dbReference type="PANTHER" id="PTHR10443:SF12">
    <property type="entry name" value="DIPEPTIDASE"/>
    <property type="match status" value="1"/>
</dbReference>
<protein>
    <recommendedName>
        <fullName evidence="2">Membrane dipeptidase</fullName>
    </recommendedName>
</protein>
<dbReference type="InterPro" id="IPR032466">
    <property type="entry name" value="Metal_Hydrolase"/>
</dbReference>
<dbReference type="PROSITE" id="PS51365">
    <property type="entry name" value="RENAL_DIPEPTIDASE_2"/>
    <property type="match status" value="1"/>
</dbReference>
<dbReference type="Pfam" id="PF01244">
    <property type="entry name" value="Peptidase_M19"/>
    <property type="match status" value="1"/>
</dbReference>
<reference evidence="1" key="1">
    <citation type="submission" date="2019-08" db="EMBL/GenBank/DDBJ databases">
        <authorList>
            <person name="Kucharzyk K."/>
            <person name="Murdoch R.W."/>
            <person name="Higgins S."/>
            <person name="Loffler F."/>
        </authorList>
    </citation>
    <scope>NUCLEOTIDE SEQUENCE</scope>
</reference>
<evidence type="ECO:0008006" key="2">
    <source>
        <dbReference type="Google" id="ProtNLM"/>
    </source>
</evidence>
<organism evidence="1">
    <name type="scientific">bioreactor metagenome</name>
    <dbReference type="NCBI Taxonomy" id="1076179"/>
    <lineage>
        <taxon>unclassified sequences</taxon>
        <taxon>metagenomes</taxon>
        <taxon>ecological metagenomes</taxon>
    </lineage>
</organism>
<dbReference type="GO" id="GO:0006508">
    <property type="term" value="P:proteolysis"/>
    <property type="evidence" value="ECO:0007669"/>
    <property type="project" value="InterPro"/>
</dbReference>